<name>A0A9D4T1K0_RHISA</name>
<feature type="region of interest" description="Disordered" evidence="1">
    <location>
        <begin position="1"/>
        <end position="40"/>
    </location>
</feature>
<accession>A0A9D4T1K0</accession>
<gene>
    <name evidence="2" type="ORF">HPB52_020407</name>
</gene>
<evidence type="ECO:0000313" key="2">
    <source>
        <dbReference type="EMBL" id="KAH7963268.1"/>
    </source>
</evidence>
<sequence length="152" mass="17379">MLMKIKEDGNSEGEEEQPVSKVPRTGLHVDGGGSGKAKRLQWMRQEREAKGLLLLPEKVERRIYLMKKAMRKKGLPGEQIKEAVRKMRRKEELLFRRQLAKECPEMEKNKIKTSEESEVAADIVSIGQSADAENIVPLHQSIQLKKEKVVSF</sequence>
<dbReference type="Proteomes" id="UP000821837">
    <property type="component" value="Chromosome 3"/>
</dbReference>
<evidence type="ECO:0000256" key="1">
    <source>
        <dbReference type="SAM" id="MobiDB-lite"/>
    </source>
</evidence>
<organism evidence="2 3">
    <name type="scientific">Rhipicephalus sanguineus</name>
    <name type="common">Brown dog tick</name>
    <name type="synonym">Ixodes sanguineus</name>
    <dbReference type="NCBI Taxonomy" id="34632"/>
    <lineage>
        <taxon>Eukaryota</taxon>
        <taxon>Metazoa</taxon>
        <taxon>Ecdysozoa</taxon>
        <taxon>Arthropoda</taxon>
        <taxon>Chelicerata</taxon>
        <taxon>Arachnida</taxon>
        <taxon>Acari</taxon>
        <taxon>Parasitiformes</taxon>
        <taxon>Ixodida</taxon>
        <taxon>Ixodoidea</taxon>
        <taxon>Ixodidae</taxon>
        <taxon>Rhipicephalinae</taxon>
        <taxon>Rhipicephalus</taxon>
        <taxon>Rhipicephalus</taxon>
    </lineage>
</organism>
<proteinExistence type="predicted"/>
<evidence type="ECO:0000313" key="3">
    <source>
        <dbReference type="Proteomes" id="UP000821837"/>
    </source>
</evidence>
<keyword evidence="3" id="KW-1185">Reference proteome</keyword>
<protein>
    <submittedName>
        <fullName evidence="2">Uncharacterized protein</fullName>
    </submittedName>
</protein>
<reference evidence="2" key="1">
    <citation type="journal article" date="2020" name="Cell">
        <title>Large-Scale Comparative Analyses of Tick Genomes Elucidate Their Genetic Diversity and Vector Capacities.</title>
        <authorList>
            <consortium name="Tick Genome and Microbiome Consortium (TIGMIC)"/>
            <person name="Jia N."/>
            <person name="Wang J."/>
            <person name="Shi W."/>
            <person name="Du L."/>
            <person name="Sun Y."/>
            <person name="Zhan W."/>
            <person name="Jiang J.F."/>
            <person name="Wang Q."/>
            <person name="Zhang B."/>
            <person name="Ji P."/>
            <person name="Bell-Sakyi L."/>
            <person name="Cui X.M."/>
            <person name="Yuan T.T."/>
            <person name="Jiang B.G."/>
            <person name="Yang W.F."/>
            <person name="Lam T.T."/>
            <person name="Chang Q.C."/>
            <person name="Ding S.J."/>
            <person name="Wang X.J."/>
            <person name="Zhu J.G."/>
            <person name="Ruan X.D."/>
            <person name="Zhao L."/>
            <person name="Wei J.T."/>
            <person name="Ye R.Z."/>
            <person name="Que T.C."/>
            <person name="Du C.H."/>
            <person name="Zhou Y.H."/>
            <person name="Cheng J.X."/>
            <person name="Dai P.F."/>
            <person name="Guo W.B."/>
            <person name="Han X.H."/>
            <person name="Huang E.J."/>
            <person name="Li L.F."/>
            <person name="Wei W."/>
            <person name="Gao Y.C."/>
            <person name="Liu J.Z."/>
            <person name="Shao H.Z."/>
            <person name="Wang X."/>
            <person name="Wang C.C."/>
            <person name="Yang T.C."/>
            <person name="Huo Q.B."/>
            <person name="Li W."/>
            <person name="Chen H.Y."/>
            <person name="Chen S.E."/>
            <person name="Zhou L.G."/>
            <person name="Ni X.B."/>
            <person name="Tian J.H."/>
            <person name="Sheng Y."/>
            <person name="Liu T."/>
            <person name="Pan Y.S."/>
            <person name="Xia L.Y."/>
            <person name="Li J."/>
            <person name="Zhao F."/>
            <person name="Cao W.C."/>
        </authorList>
    </citation>
    <scope>NUCLEOTIDE SEQUENCE</scope>
    <source>
        <strain evidence="2">Rsan-2018</strain>
    </source>
</reference>
<comment type="caution">
    <text evidence="2">The sequence shown here is derived from an EMBL/GenBank/DDBJ whole genome shotgun (WGS) entry which is preliminary data.</text>
</comment>
<reference evidence="2" key="2">
    <citation type="submission" date="2021-09" db="EMBL/GenBank/DDBJ databases">
        <authorList>
            <person name="Jia N."/>
            <person name="Wang J."/>
            <person name="Shi W."/>
            <person name="Du L."/>
            <person name="Sun Y."/>
            <person name="Zhan W."/>
            <person name="Jiang J."/>
            <person name="Wang Q."/>
            <person name="Zhang B."/>
            <person name="Ji P."/>
            <person name="Sakyi L.B."/>
            <person name="Cui X."/>
            <person name="Yuan T."/>
            <person name="Jiang B."/>
            <person name="Yang W."/>
            <person name="Lam T.T.-Y."/>
            <person name="Chang Q."/>
            <person name="Ding S."/>
            <person name="Wang X."/>
            <person name="Zhu J."/>
            <person name="Ruan X."/>
            <person name="Zhao L."/>
            <person name="Wei J."/>
            <person name="Que T."/>
            <person name="Du C."/>
            <person name="Cheng J."/>
            <person name="Dai P."/>
            <person name="Han X."/>
            <person name="Huang E."/>
            <person name="Gao Y."/>
            <person name="Liu J."/>
            <person name="Shao H."/>
            <person name="Ye R."/>
            <person name="Li L."/>
            <person name="Wei W."/>
            <person name="Wang X."/>
            <person name="Wang C."/>
            <person name="Huo Q."/>
            <person name="Li W."/>
            <person name="Guo W."/>
            <person name="Chen H."/>
            <person name="Chen S."/>
            <person name="Zhou L."/>
            <person name="Zhou L."/>
            <person name="Ni X."/>
            <person name="Tian J."/>
            <person name="Zhou Y."/>
            <person name="Sheng Y."/>
            <person name="Liu T."/>
            <person name="Pan Y."/>
            <person name="Xia L."/>
            <person name="Li J."/>
            <person name="Zhao F."/>
            <person name="Cao W."/>
        </authorList>
    </citation>
    <scope>NUCLEOTIDE SEQUENCE</scope>
    <source>
        <strain evidence="2">Rsan-2018</strain>
        <tissue evidence="2">Larvae</tissue>
    </source>
</reference>
<dbReference type="EMBL" id="JABSTV010001249">
    <property type="protein sequence ID" value="KAH7963268.1"/>
    <property type="molecule type" value="Genomic_DNA"/>
</dbReference>
<dbReference type="VEuPathDB" id="VectorBase:RSAN_055927"/>
<dbReference type="AlphaFoldDB" id="A0A9D4T1K0"/>